<evidence type="ECO:0000256" key="3">
    <source>
        <dbReference type="SAM" id="MobiDB-lite"/>
    </source>
</evidence>
<dbReference type="Pfam" id="PF00248">
    <property type="entry name" value="Aldo_ket_red"/>
    <property type="match status" value="1"/>
</dbReference>
<dbReference type="SUPFAM" id="SSF51430">
    <property type="entry name" value="NAD(P)-linked oxidoreductase"/>
    <property type="match status" value="1"/>
</dbReference>
<gene>
    <name evidence="5" type="primary">gar1-2</name>
    <name evidence="5" type="ORF">Cob_v007035</name>
</gene>
<evidence type="ECO:0000256" key="1">
    <source>
        <dbReference type="ARBA" id="ARBA00023002"/>
    </source>
</evidence>
<dbReference type="GO" id="GO:0016491">
    <property type="term" value="F:oxidoreductase activity"/>
    <property type="evidence" value="ECO:0007669"/>
    <property type="project" value="UniProtKB-KW"/>
</dbReference>
<dbReference type="STRING" id="1213857.A0A484FQS6"/>
<reference evidence="6" key="2">
    <citation type="journal article" date="2019" name="Mol. Plant Microbe Interact.">
        <title>Genome sequence resources for four phytopathogenic fungi from the Colletotrichum orbiculare species complex.</title>
        <authorList>
            <person name="Gan P."/>
            <person name="Tsushima A."/>
            <person name="Narusaka M."/>
            <person name="Narusaka Y."/>
            <person name="Takano Y."/>
            <person name="Kubo Y."/>
            <person name="Shirasu K."/>
        </authorList>
    </citation>
    <scope>GENOME REANNOTATION</scope>
    <source>
        <strain evidence="6">104-T / ATCC 96160 / CBS 514.97 / LARS 414 / MAFF 240422</strain>
    </source>
</reference>
<dbReference type="Gene3D" id="3.20.20.100">
    <property type="entry name" value="NADP-dependent oxidoreductase domain"/>
    <property type="match status" value="1"/>
</dbReference>
<comment type="caution">
    <text evidence="5">The sequence shown here is derived from an EMBL/GenBank/DDBJ whole genome shotgun (WGS) entry which is preliminary data.</text>
</comment>
<evidence type="ECO:0000313" key="5">
    <source>
        <dbReference type="EMBL" id="TDZ19844.1"/>
    </source>
</evidence>
<dbReference type="CDD" id="cd19071">
    <property type="entry name" value="AKR_AKR1-5-like"/>
    <property type="match status" value="1"/>
</dbReference>
<feature type="binding site" evidence="2">
    <location>
        <position position="99"/>
    </location>
    <ligand>
        <name>substrate</name>
    </ligand>
</feature>
<dbReference type="OrthoDB" id="5945798at2759"/>
<proteinExistence type="predicted"/>
<feature type="domain" description="NADP-dependent oxidoreductase" evidence="4">
    <location>
        <begin position="79"/>
        <end position="265"/>
    </location>
</feature>
<evidence type="ECO:0000256" key="2">
    <source>
        <dbReference type="PIRSR" id="PIRSR000097-2"/>
    </source>
</evidence>
<evidence type="ECO:0000259" key="4">
    <source>
        <dbReference type="Pfam" id="PF00248"/>
    </source>
</evidence>
<dbReference type="EMBL" id="AMCV02000018">
    <property type="protein sequence ID" value="TDZ19844.1"/>
    <property type="molecule type" value="Genomic_DNA"/>
</dbReference>
<dbReference type="InterPro" id="IPR023210">
    <property type="entry name" value="NADP_OxRdtase_dom"/>
</dbReference>
<dbReference type="Proteomes" id="UP000014480">
    <property type="component" value="Unassembled WGS sequence"/>
</dbReference>
<dbReference type="PRINTS" id="PR00069">
    <property type="entry name" value="ALDKETRDTASE"/>
</dbReference>
<feature type="region of interest" description="Disordered" evidence="3">
    <location>
        <begin position="39"/>
        <end position="76"/>
    </location>
</feature>
<accession>A0A484FQS6</accession>
<sequence length="307" mass="33126">MPNETPVCEKKYLLNNGQYMPAVGLGTWQGRRGAADEQAVMSAASRSSSAKPCGRAASRGRPSPSSPSSGAGGTTTPAAALERSLETMRLDYVDVLLMHWPCASTPADGQSLGRDAAPTFVDTWRMMQGLVGPRCRAIGVSNLSQRNLEVLLRSAETVPAVNQVEVHALCPSLKLVPFCQDKGIHVMGWGSLGGGDAPPMSQILTHEVFEELARARGCSVAVVHLSWAVQRGITVIPRSSSHSRIDDNIRLITLTADEMSIMNAAQDTIGKHRSTDQLVKQVDGRKTIFGWTLQDFGWEDECGNWLT</sequence>
<dbReference type="InterPro" id="IPR020471">
    <property type="entry name" value="AKR"/>
</dbReference>
<organism evidence="5 6">
    <name type="scientific">Colletotrichum orbiculare (strain 104-T / ATCC 96160 / CBS 514.97 / LARS 414 / MAFF 240422)</name>
    <name type="common">Cucumber anthracnose fungus</name>
    <name type="synonym">Colletotrichum lagenarium</name>
    <dbReference type="NCBI Taxonomy" id="1213857"/>
    <lineage>
        <taxon>Eukaryota</taxon>
        <taxon>Fungi</taxon>
        <taxon>Dikarya</taxon>
        <taxon>Ascomycota</taxon>
        <taxon>Pezizomycotina</taxon>
        <taxon>Sordariomycetes</taxon>
        <taxon>Hypocreomycetidae</taxon>
        <taxon>Glomerellales</taxon>
        <taxon>Glomerellaceae</taxon>
        <taxon>Colletotrichum</taxon>
        <taxon>Colletotrichum orbiculare species complex</taxon>
    </lineage>
</organism>
<name>A0A484FQS6_COLOR</name>
<evidence type="ECO:0000313" key="6">
    <source>
        <dbReference type="Proteomes" id="UP000014480"/>
    </source>
</evidence>
<dbReference type="InterPro" id="IPR036812">
    <property type="entry name" value="NAD(P)_OxRdtase_dom_sf"/>
</dbReference>
<dbReference type="PANTHER" id="PTHR11732">
    <property type="entry name" value="ALDO/KETO REDUCTASE"/>
    <property type="match status" value="1"/>
</dbReference>
<feature type="compositionally biased region" description="Low complexity" evidence="3">
    <location>
        <begin position="42"/>
        <end position="76"/>
    </location>
</feature>
<dbReference type="AlphaFoldDB" id="A0A484FQS6"/>
<reference evidence="6" key="1">
    <citation type="journal article" date="2013" name="New Phytol.">
        <title>Comparative genomic and transcriptomic analyses reveal the hemibiotrophic stage shift of Colletotrichum fungi.</title>
        <authorList>
            <person name="Gan P."/>
            <person name="Ikeda K."/>
            <person name="Irieda H."/>
            <person name="Narusaka M."/>
            <person name="O'Connell R.J."/>
            <person name="Narusaka Y."/>
            <person name="Takano Y."/>
            <person name="Kubo Y."/>
            <person name="Shirasu K."/>
        </authorList>
    </citation>
    <scope>NUCLEOTIDE SEQUENCE [LARGE SCALE GENOMIC DNA]</scope>
    <source>
        <strain evidence="6">104-T / ATCC 96160 / CBS 514.97 / LARS 414 / MAFF 240422</strain>
    </source>
</reference>
<dbReference type="PIRSF" id="PIRSF000097">
    <property type="entry name" value="AKR"/>
    <property type="match status" value="1"/>
</dbReference>
<keyword evidence="6" id="KW-1185">Reference proteome</keyword>
<keyword evidence="1" id="KW-0560">Oxidoreductase</keyword>
<protein>
    <submittedName>
        <fullName evidence="5">D-galacturonate reductase</fullName>
    </submittedName>
</protein>